<gene>
    <name evidence="8" type="ORF">IFR04_001969</name>
</gene>
<feature type="domain" description="Integral membrane bound transporter" evidence="7">
    <location>
        <begin position="773"/>
        <end position="897"/>
    </location>
</feature>
<feature type="region of interest" description="Disordered" evidence="5">
    <location>
        <begin position="450"/>
        <end position="472"/>
    </location>
</feature>
<evidence type="ECO:0000256" key="6">
    <source>
        <dbReference type="SAM" id="Phobius"/>
    </source>
</evidence>
<keyword evidence="9" id="KW-1185">Reference proteome</keyword>
<dbReference type="InterPro" id="IPR023244">
    <property type="entry name" value="Brefeldin_A-sensitivity_4"/>
</dbReference>
<evidence type="ECO:0000256" key="4">
    <source>
        <dbReference type="ARBA" id="ARBA00023136"/>
    </source>
</evidence>
<feature type="compositionally biased region" description="Basic and acidic residues" evidence="5">
    <location>
        <begin position="695"/>
        <end position="722"/>
    </location>
</feature>
<dbReference type="GO" id="GO:0016020">
    <property type="term" value="C:membrane"/>
    <property type="evidence" value="ECO:0007669"/>
    <property type="project" value="UniProtKB-SubCell"/>
</dbReference>
<feature type="compositionally biased region" description="Polar residues" evidence="5">
    <location>
        <begin position="26"/>
        <end position="35"/>
    </location>
</feature>
<organism evidence="8 9">
    <name type="scientific">Cadophora malorum</name>
    <dbReference type="NCBI Taxonomy" id="108018"/>
    <lineage>
        <taxon>Eukaryota</taxon>
        <taxon>Fungi</taxon>
        <taxon>Dikarya</taxon>
        <taxon>Ascomycota</taxon>
        <taxon>Pezizomycotina</taxon>
        <taxon>Leotiomycetes</taxon>
        <taxon>Helotiales</taxon>
        <taxon>Ploettnerulaceae</taxon>
        <taxon>Cadophora</taxon>
    </lineage>
</organism>
<feature type="transmembrane region" description="Helical" evidence="6">
    <location>
        <begin position="205"/>
        <end position="221"/>
    </location>
</feature>
<evidence type="ECO:0000256" key="3">
    <source>
        <dbReference type="ARBA" id="ARBA00022989"/>
    </source>
</evidence>
<evidence type="ECO:0000313" key="9">
    <source>
        <dbReference type="Proteomes" id="UP000664132"/>
    </source>
</evidence>
<comment type="subcellular location">
    <subcellularLocation>
        <location evidence="1">Membrane</location>
        <topology evidence="1">Multi-pass membrane protein</topology>
    </subcellularLocation>
</comment>
<dbReference type="PANTHER" id="PTHR47804">
    <property type="entry name" value="60S RIBOSOMAL PROTEIN L19"/>
    <property type="match status" value="1"/>
</dbReference>
<accession>A0A8H8BV45</accession>
<dbReference type="EMBL" id="JAFJYH010000016">
    <property type="protein sequence ID" value="KAG4424809.1"/>
    <property type="molecule type" value="Genomic_DNA"/>
</dbReference>
<dbReference type="InterPro" id="IPR049453">
    <property type="entry name" value="Memb_transporter_dom"/>
</dbReference>
<comment type="caution">
    <text evidence="8">The sequence shown here is derived from an EMBL/GenBank/DDBJ whole genome shotgun (WGS) entry which is preliminary data.</text>
</comment>
<dbReference type="PRINTS" id="PR02047">
    <property type="entry name" value="BREFELDNASP4"/>
</dbReference>
<dbReference type="OrthoDB" id="1924968at2759"/>
<keyword evidence="2 6" id="KW-0812">Transmembrane</keyword>
<feature type="compositionally biased region" description="Polar residues" evidence="5">
    <location>
        <begin position="97"/>
        <end position="111"/>
    </location>
</feature>
<name>A0A8H8BV45_9HELO</name>
<keyword evidence="3 6" id="KW-1133">Transmembrane helix</keyword>
<reference evidence="8" key="1">
    <citation type="submission" date="2021-02" db="EMBL/GenBank/DDBJ databases">
        <title>Genome sequence Cadophora malorum strain M34.</title>
        <authorList>
            <person name="Stefanovic E."/>
            <person name="Vu D."/>
            <person name="Scully C."/>
            <person name="Dijksterhuis J."/>
            <person name="Roader J."/>
            <person name="Houbraken J."/>
        </authorList>
    </citation>
    <scope>NUCLEOTIDE SEQUENCE</scope>
    <source>
        <strain evidence="8">M34</strain>
    </source>
</reference>
<evidence type="ECO:0000256" key="2">
    <source>
        <dbReference type="ARBA" id="ARBA00022692"/>
    </source>
</evidence>
<feature type="transmembrane region" description="Helical" evidence="6">
    <location>
        <begin position="282"/>
        <end position="300"/>
    </location>
</feature>
<feature type="transmembrane region" description="Helical" evidence="6">
    <location>
        <begin position="251"/>
        <end position="270"/>
    </location>
</feature>
<evidence type="ECO:0000256" key="5">
    <source>
        <dbReference type="SAM" id="MobiDB-lite"/>
    </source>
</evidence>
<feature type="compositionally biased region" description="Basic and acidic residues" evidence="5">
    <location>
        <begin position="450"/>
        <end position="467"/>
    </location>
</feature>
<dbReference type="InterPro" id="IPR052430">
    <property type="entry name" value="IVT-Associated"/>
</dbReference>
<dbReference type="Proteomes" id="UP000664132">
    <property type="component" value="Unassembled WGS sequence"/>
</dbReference>
<keyword evidence="4 6" id="KW-0472">Membrane</keyword>
<evidence type="ECO:0000259" key="7">
    <source>
        <dbReference type="Pfam" id="PF13515"/>
    </source>
</evidence>
<dbReference type="Pfam" id="PF13515">
    <property type="entry name" value="FUSC_2"/>
    <property type="match status" value="1"/>
</dbReference>
<proteinExistence type="predicted"/>
<evidence type="ECO:0000256" key="1">
    <source>
        <dbReference type="ARBA" id="ARBA00004141"/>
    </source>
</evidence>
<feature type="region of interest" description="Disordered" evidence="5">
    <location>
        <begin position="1"/>
        <end position="113"/>
    </location>
</feature>
<feature type="transmembrane region" description="Helical" evidence="6">
    <location>
        <begin position="881"/>
        <end position="901"/>
    </location>
</feature>
<sequence>MASSKTTGEGETPQLLFTAPSFGPRRQTTALNAQDSRPGLHRRRRSHGSYREGTSSGSGKHGKHIRLPAPSGDPKSSASSIYMGSYTPRKSRGSLRSPASSVPATPRTSMSHSRLESLLHDLDLNLETYGVEETRDGFFDASFFKPSKANHEDLMRDAEYTLPAAFKKINPLSPKAFFPGQWHDVKEVITDVTTTRAGIKLTKSFLAFFIAYILCLVPVIREWLGRYSYIMVISVIINHPGRAIGAQIDGAVLTVLGSATGLGWGAFALWLSSSTSVARRGFGGILAAFLVVFMGTIAALRCYLVRFYQLVICAGIAISYTCLADTAEDVNWKKLFDYGIPWLFGQALCMLTCCTIFPDAGARPLAVSLHNAFGVMHDGLDIPQPDPLMLHRQLAWTFVNLSQAHRDLVLDISITRFRPSDVASLRNLMQGVIRSLLSLKMETRLFDDFEPSTKDHTAEERRGRSSDPKVAPADIDIPNIEIANKSPAGQKDAVIDIDTPKDYPAMFRTSTGQKAVRLVASRLADPTSKLLSCMRTSLSRCDAVLMDMSGYRKYLGPNKDVSTDILGSLTKLRKATIKYDDEEESLMDNPDLPPTYSDHPEVVELFLFVHPIRQAARTVEALLVKVMEMQQRKRGWRLYLPSYPWKKALQRTNAQVRHDRGGLTAGFYFQSQNQLARTMQGMANVYKPLPRGPQQHKDPNEKIESQPVKRTDTLGKYEEEKEESKKSKKKRFRYRLWEVLHRLQGFETRFALKVAITTSLLSVPAWLEQSRVWWSQNEIWWAVVVVWVMSHPRVGGNIQDLVTRCLCCILGAIWGGLAYGADNGNPYVMAVFAAIYMIPMLYRFTQSSHPRSGIVGCLSFTVVSLSAKANDGLPSTAHIAWTRGLAFVVGVVAAVMVNWVLWPFVARHELRKALAAMMIYSSIIYRGVVAKYVYFEKGEAPTKEDIARSEMLEGRLREGFVRIRQLMALTRHEIRLRGPFNPLPYSALIDGCERFFEYLVSVRQSSLFFHPHYMSDNEQAVESLLTYRRDAVAAILMNLYLLAGALRGDQKVPRYLPNAAAARKRLLSHMAELEAIQATNPATFSPTSDSETTNLKVDTLERESRKWSQIYSYSYSQSLTGCVQQLEQLQKYTKEIVGEKGFDPIDADLYEDITGRH</sequence>
<feature type="region of interest" description="Disordered" evidence="5">
    <location>
        <begin position="689"/>
        <end position="722"/>
    </location>
</feature>
<dbReference type="PANTHER" id="PTHR47804:SF3">
    <property type="entry name" value="PROTEIN BRE4"/>
    <property type="match status" value="1"/>
</dbReference>
<protein>
    <recommendedName>
        <fullName evidence="7">Integral membrane bound transporter domain-containing protein</fullName>
    </recommendedName>
</protein>
<feature type="transmembrane region" description="Helical" evidence="6">
    <location>
        <begin position="827"/>
        <end position="845"/>
    </location>
</feature>
<evidence type="ECO:0000313" key="8">
    <source>
        <dbReference type="EMBL" id="KAG4424809.1"/>
    </source>
</evidence>
<feature type="compositionally biased region" description="Basic residues" evidence="5">
    <location>
        <begin position="39"/>
        <end position="48"/>
    </location>
</feature>
<dbReference type="AlphaFoldDB" id="A0A8H8BV45"/>